<dbReference type="InterPro" id="IPR026555">
    <property type="entry name" value="NSL3/Tex30"/>
</dbReference>
<dbReference type="Pfam" id="PF23154">
    <property type="entry name" value="KANSL3_1st"/>
    <property type="match status" value="1"/>
</dbReference>
<sequence length="1144" mass="120472">MSYRGNERDFQTSARRMGTSLLFQLSVHERELDLVFLDHSYAKPWSAHPDASNARPTRLLFVTPKRHQDSSAIEADVPIDVETVTPTSVPLYDNQKARTVMNECERHVIFARTDTDTPPPPDDWEEHMNRSGWTVTQNKLFNKILKALQSDRLARLANEGACNEPVLRRIAVDKCARRVRQALASISWDTKLIQWLHSTLVETLSLPMLAAYLDALQTLKGKIPTLIDRMLLSSTAKTGAAGAEALSLLLKRPWDPAVGVLSHNKPVIPVATHLMNNGSGVGVLQCLEHMIGSVRGKVHEVSVMEDVTAVVCLGFPLLTVDGPRGDVDDPLLDMKTPVLFVIGQNSLQCNSEAMEDFREKLRAENSLVVVGGADDNLRISKAKKKSEGLTQSMVDRCIQFSISEFSSPVELVAVLLHSREQSPQPPDYCALGLESLIMIFDVERPAGDEIADFLTGVLTRADSHSGSDPRDLDAEKKKKTMRDSARRDLSFDMPERSSQPASPAAKVPASPSGSEDLSSVSSSPTSSPKAKMASVSSVQKSSQMGAGQLLKRPLQRTETASTHKQAQAQFAAFLKQNMLARKSLPPGTSSCLFVASEPSTPQYQPPPPDAGEKEELHQTQLKRHQPPSPTHGGKSAKRAKIKTNPLTHHEALHSLVPCVALKIYLMMAAGKPLAMTLGQTATGAKEATVLMATSKPVSSAESPAVSPAPSATLLSNTVPSAFHSLQNRLVANSSHCIPAQPSNPLQGAASASSLLQGLSFSLQDISTKPAAALPASVATSGPLGQTSGLKTSTPLQNLGTITTSTGTIVRTIPVATTLGTSASGKPTTIHQLLTNGGLAKLASSLPGLAHISGQGSGLKAPTTITVTLRGQGNRITTLSQAAMGAIQPQLEEQQQQLLLPPPQPPQVADSLSGNLTSPASSSAPSGKLLSQMDLGKVHSAPETLSADSVSQPVVAAAAATTSSPMKTLYVMSDAKLSALTKSVMAEAASGALKPAALQTAAPSSSSSPIGAVTFAPSTPASTPCNLGHSKVGPVLQTTSKTVILTSTLAAMKGDRALGPRGEKVTLTKGHHALGPAEALGRVPSVMDDGSSTILHTRESLTNRHLLPQGMLPAAATGTTLIALGGNLASSSIIATAGPALSQQP</sequence>
<feature type="region of interest" description="Disordered" evidence="1">
    <location>
        <begin position="590"/>
        <end position="639"/>
    </location>
</feature>
<dbReference type="InterPro" id="IPR056519">
    <property type="entry name" value="KANSL3_1st"/>
</dbReference>
<dbReference type="Proteomes" id="UP000826234">
    <property type="component" value="Unassembled WGS sequence"/>
</dbReference>
<evidence type="ECO:0000256" key="1">
    <source>
        <dbReference type="SAM" id="MobiDB-lite"/>
    </source>
</evidence>
<evidence type="ECO:0000313" key="4">
    <source>
        <dbReference type="Proteomes" id="UP000826234"/>
    </source>
</evidence>
<name>A0ABQ7T0H4_PHRPL</name>
<dbReference type="PANTHER" id="PTHR13136:SF16">
    <property type="entry name" value="KAT8 REGULATORY NSL COMPLEX SUBUNIT 3"/>
    <property type="match status" value="1"/>
</dbReference>
<keyword evidence="4" id="KW-1185">Reference proteome</keyword>
<reference evidence="3 4" key="1">
    <citation type="journal article" date="2022" name="Gigascience">
        <title>A chromosome-level genome assembly and annotation of the desert horned lizard, Phrynosoma platyrhinos, provides insight into chromosomal rearrangements among reptiles.</title>
        <authorList>
            <person name="Koochekian N."/>
            <person name="Ascanio A."/>
            <person name="Farleigh K."/>
            <person name="Card D.C."/>
            <person name="Schield D.R."/>
            <person name="Castoe T.A."/>
            <person name="Jezkova T."/>
        </authorList>
    </citation>
    <scope>NUCLEOTIDE SEQUENCE [LARGE SCALE GENOMIC DNA]</scope>
    <source>
        <strain evidence="3">NK-2021</strain>
    </source>
</reference>
<accession>A0ABQ7T0H4</accession>
<dbReference type="EMBL" id="JAIPUX010003283">
    <property type="protein sequence ID" value="KAH0623012.1"/>
    <property type="molecule type" value="Genomic_DNA"/>
</dbReference>
<organism evidence="3 4">
    <name type="scientific">Phrynosoma platyrhinos</name>
    <name type="common">Desert horned lizard</name>
    <dbReference type="NCBI Taxonomy" id="52577"/>
    <lineage>
        <taxon>Eukaryota</taxon>
        <taxon>Metazoa</taxon>
        <taxon>Chordata</taxon>
        <taxon>Craniata</taxon>
        <taxon>Vertebrata</taxon>
        <taxon>Euteleostomi</taxon>
        <taxon>Lepidosauria</taxon>
        <taxon>Squamata</taxon>
        <taxon>Bifurcata</taxon>
        <taxon>Unidentata</taxon>
        <taxon>Episquamata</taxon>
        <taxon>Toxicofera</taxon>
        <taxon>Iguania</taxon>
        <taxon>Phrynosomatidae</taxon>
        <taxon>Phrynosomatinae</taxon>
        <taxon>Phrynosoma</taxon>
    </lineage>
</organism>
<feature type="compositionally biased region" description="Polar residues" evidence="1">
    <location>
        <begin position="909"/>
        <end position="924"/>
    </location>
</feature>
<feature type="region of interest" description="Disordered" evidence="1">
    <location>
        <begin position="460"/>
        <end position="563"/>
    </location>
</feature>
<feature type="compositionally biased region" description="Polar residues" evidence="1">
    <location>
        <begin position="534"/>
        <end position="545"/>
    </location>
</feature>
<evidence type="ECO:0000259" key="2">
    <source>
        <dbReference type="Pfam" id="PF23154"/>
    </source>
</evidence>
<feature type="compositionally biased region" description="Basic and acidic residues" evidence="1">
    <location>
        <begin position="461"/>
        <end position="495"/>
    </location>
</feature>
<dbReference type="PANTHER" id="PTHR13136">
    <property type="entry name" value="TESTIS DEVELOPMENT PROTEIN PRTD"/>
    <property type="match status" value="1"/>
</dbReference>
<proteinExistence type="predicted"/>
<gene>
    <name evidence="3" type="ORF">JD844_030897</name>
</gene>
<feature type="compositionally biased region" description="Low complexity" evidence="1">
    <location>
        <begin position="497"/>
        <end position="528"/>
    </location>
</feature>
<feature type="domain" description="KANSL3 helical" evidence="2">
    <location>
        <begin position="136"/>
        <end position="236"/>
    </location>
</feature>
<feature type="region of interest" description="Disordered" evidence="1">
    <location>
        <begin position="899"/>
        <end position="927"/>
    </location>
</feature>
<protein>
    <recommendedName>
        <fullName evidence="2">KANSL3 helical domain-containing protein</fullName>
    </recommendedName>
</protein>
<evidence type="ECO:0000313" key="3">
    <source>
        <dbReference type="EMBL" id="KAH0623012.1"/>
    </source>
</evidence>
<comment type="caution">
    <text evidence="3">The sequence shown here is derived from an EMBL/GenBank/DDBJ whole genome shotgun (WGS) entry which is preliminary data.</text>
</comment>